<evidence type="ECO:0000256" key="3">
    <source>
        <dbReference type="ARBA" id="ARBA00023270"/>
    </source>
</evidence>
<comment type="caution">
    <text evidence="7">The sequence shown here is derived from an EMBL/GenBank/DDBJ whole genome shotgun (WGS) entry which is preliminary data.</text>
</comment>
<dbReference type="GO" id="GO:0044281">
    <property type="term" value="P:small molecule metabolic process"/>
    <property type="evidence" value="ECO:0007669"/>
    <property type="project" value="UniProtKB-ARBA"/>
</dbReference>
<feature type="active site" description="Proton donor/acceptor" evidence="5">
    <location>
        <position position="139"/>
    </location>
</feature>
<evidence type="ECO:0000256" key="4">
    <source>
        <dbReference type="PIRNR" id="PIRNR001365"/>
    </source>
</evidence>
<gene>
    <name evidence="7" type="ORF">PAMC26577_24835</name>
</gene>
<dbReference type="Pfam" id="PF00701">
    <property type="entry name" value="DHDPS"/>
    <property type="match status" value="1"/>
</dbReference>
<comment type="similarity">
    <text evidence="1 4">Belongs to the DapA family.</text>
</comment>
<dbReference type="Gene3D" id="3.20.20.70">
    <property type="entry name" value="Aldolase class I"/>
    <property type="match status" value="1"/>
</dbReference>
<evidence type="ECO:0000256" key="6">
    <source>
        <dbReference type="PIRSR" id="PIRSR001365-2"/>
    </source>
</evidence>
<dbReference type="RefSeq" id="WP_075360275.1">
    <property type="nucleotide sequence ID" value="NZ_MSRG01000088.1"/>
</dbReference>
<dbReference type="InterPro" id="IPR013785">
    <property type="entry name" value="Aldolase_TIM"/>
</dbReference>
<dbReference type="CDD" id="cd00408">
    <property type="entry name" value="DHDPS-like"/>
    <property type="match status" value="1"/>
</dbReference>
<dbReference type="PANTHER" id="PTHR12128:SF66">
    <property type="entry name" value="4-HYDROXY-2-OXOGLUTARATE ALDOLASE, MITOCHONDRIAL"/>
    <property type="match status" value="1"/>
</dbReference>
<dbReference type="PIRSF" id="PIRSF001365">
    <property type="entry name" value="DHDPS"/>
    <property type="match status" value="1"/>
</dbReference>
<evidence type="ECO:0000256" key="5">
    <source>
        <dbReference type="PIRSR" id="PIRSR001365-1"/>
    </source>
</evidence>
<evidence type="ECO:0000256" key="1">
    <source>
        <dbReference type="ARBA" id="ARBA00007592"/>
    </source>
</evidence>
<dbReference type="InterPro" id="IPR020625">
    <property type="entry name" value="Schiff_base-form_aldolases_AS"/>
</dbReference>
<proteinExistence type="inferred from homology"/>
<sequence length="301" mass="32134">MNRESVNWSGAMPAITTPFDDNGKLDERELGDVIERHLKLGATGVVVGGCTGEFWAMNTDERARLFVASKEVMGTRGTLIAGTGMIGVEDTIALTRQAEKAGCDGALILPPYFVKLTDDEIHAHYADVTAHAGLPVMLYNIPGNAVNYLTPKLVARLGKLERVVAVKESSGDWNNFYSTFLAVHETLRVFCGPSSVFGVPAVQLGADGVIDCFPNVWDEGGQKLFEAARSGDTLLAARLQATGRRLTDLFTADGRTLYPSTKAAMDLLGIPGGGKPRAPLRALNSSQRDSLAAGLRAEGLL</sequence>
<keyword evidence="3" id="KW-0704">Schiff base</keyword>
<accession>A0A242MJ05</accession>
<keyword evidence="2 4" id="KW-0456">Lyase</keyword>
<evidence type="ECO:0000313" key="8">
    <source>
        <dbReference type="Proteomes" id="UP000195221"/>
    </source>
</evidence>
<dbReference type="PANTHER" id="PTHR12128">
    <property type="entry name" value="DIHYDRODIPICOLINATE SYNTHASE"/>
    <property type="match status" value="1"/>
</dbReference>
<feature type="binding site" evidence="6">
    <location>
        <position position="210"/>
    </location>
    <ligand>
        <name>pyruvate</name>
        <dbReference type="ChEBI" id="CHEBI:15361"/>
    </ligand>
</feature>
<organism evidence="7 8">
    <name type="scientific">Caballeronia sordidicola</name>
    <name type="common">Burkholderia sordidicola</name>
    <dbReference type="NCBI Taxonomy" id="196367"/>
    <lineage>
        <taxon>Bacteria</taxon>
        <taxon>Pseudomonadati</taxon>
        <taxon>Pseudomonadota</taxon>
        <taxon>Betaproteobacteria</taxon>
        <taxon>Burkholderiales</taxon>
        <taxon>Burkholderiaceae</taxon>
        <taxon>Caballeronia</taxon>
    </lineage>
</organism>
<dbReference type="Proteomes" id="UP000195221">
    <property type="component" value="Unassembled WGS sequence"/>
</dbReference>
<dbReference type="SMART" id="SM01130">
    <property type="entry name" value="DHDPS"/>
    <property type="match status" value="1"/>
</dbReference>
<dbReference type="AlphaFoldDB" id="A0A242MJ05"/>
<feature type="active site" description="Schiff-base intermediate with substrate" evidence="5">
    <location>
        <position position="167"/>
    </location>
</feature>
<dbReference type="SUPFAM" id="SSF51569">
    <property type="entry name" value="Aldolase"/>
    <property type="match status" value="1"/>
</dbReference>
<protein>
    <submittedName>
        <fullName evidence="7">4-hydroxy-tetrahydrodipicolinate synthase</fullName>
    </submittedName>
</protein>
<name>A0A242MJ05_CABSO</name>
<evidence type="ECO:0000256" key="2">
    <source>
        <dbReference type="ARBA" id="ARBA00023239"/>
    </source>
</evidence>
<feature type="binding site" evidence="6">
    <location>
        <position position="51"/>
    </location>
    <ligand>
        <name>pyruvate</name>
        <dbReference type="ChEBI" id="CHEBI:15361"/>
    </ligand>
</feature>
<evidence type="ECO:0000313" key="7">
    <source>
        <dbReference type="EMBL" id="OTP71162.1"/>
    </source>
</evidence>
<reference evidence="7 8" key="1">
    <citation type="submission" date="2017-03" db="EMBL/GenBank/DDBJ databases">
        <title>Genome analysis of strain PAMC 26577.</title>
        <authorList>
            <person name="Oh H.-M."/>
            <person name="Yang J.-A."/>
        </authorList>
    </citation>
    <scope>NUCLEOTIDE SEQUENCE [LARGE SCALE GENOMIC DNA]</scope>
    <source>
        <strain evidence="7 8">PAMC 26577</strain>
    </source>
</reference>
<dbReference type="PRINTS" id="PR00146">
    <property type="entry name" value="DHPICSNTHASE"/>
</dbReference>
<dbReference type="GO" id="GO:0008840">
    <property type="term" value="F:4-hydroxy-tetrahydrodipicolinate synthase activity"/>
    <property type="evidence" value="ECO:0007669"/>
    <property type="project" value="TreeGrafter"/>
</dbReference>
<dbReference type="InterPro" id="IPR002220">
    <property type="entry name" value="DapA-like"/>
</dbReference>
<dbReference type="EMBL" id="NBTZ01000102">
    <property type="protein sequence ID" value="OTP71162.1"/>
    <property type="molecule type" value="Genomic_DNA"/>
</dbReference>
<dbReference type="PROSITE" id="PS00666">
    <property type="entry name" value="DHDPS_2"/>
    <property type="match status" value="1"/>
</dbReference>